<protein>
    <submittedName>
        <fullName evidence="2">Uncharacterized protein</fullName>
    </submittedName>
</protein>
<organism evidence="2 3">
    <name type="scientific">Pleurodeles waltl</name>
    <name type="common">Iberian ribbed newt</name>
    <dbReference type="NCBI Taxonomy" id="8319"/>
    <lineage>
        <taxon>Eukaryota</taxon>
        <taxon>Metazoa</taxon>
        <taxon>Chordata</taxon>
        <taxon>Craniata</taxon>
        <taxon>Vertebrata</taxon>
        <taxon>Euteleostomi</taxon>
        <taxon>Amphibia</taxon>
        <taxon>Batrachia</taxon>
        <taxon>Caudata</taxon>
        <taxon>Salamandroidea</taxon>
        <taxon>Salamandridae</taxon>
        <taxon>Pleurodelinae</taxon>
        <taxon>Pleurodeles</taxon>
    </lineage>
</organism>
<dbReference type="AlphaFoldDB" id="A0AAV7Q3T3"/>
<sequence>MGPVSSIPSPSWEGRPTPTQPLCVPSYVSPGTAVPVLLANPDAERQRTSRTARPGLLSPTDRCGHQCRQRSPWYLVRGGRSLCQHCPGRFPLRWFFSAIQLQVAHCCNRSSFQAQIRFELMGAGVLPTPLDQASSLHPSEGGPSKPRSMPFRSLLPPNERGPPRWDHAGRLPLRLLLCAIRCQDAHRRTHRQQKGPNTVSFLLLLQPVGFFTAALLPSFVPLVLTATLAFPASVSEGDHHPLLPICTLLADPGAPSPCFVSWLQRRRSQDHRGLLWTSSFMQLPSLAVSSAP</sequence>
<evidence type="ECO:0000313" key="3">
    <source>
        <dbReference type="Proteomes" id="UP001066276"/>
    </source>
</evidence>
<feature type="region of interest" description="Disordered" evidence="1">
    <location>
        <begin position="131"/>
        <end position="163"/>
    </location>
</feature>
<gene>
    <name evidence="2" type="ORF">NDU88_001370</name>
</gene>
<proteinExistence type="predicted"/>
<comment type="caution">
    <text evidence="2">The sequence shown here is derived from an EMBL/GenBank/DDBJ whole genome shotgun (WGS) entry which is preliminary data.</text>
</comment>
<dbReference type="EMBL" id="JANPWB010000010">
    <property type="protein sequence ID" value="KAJ1134924.1"/>
    <property type="molecule type" value="Genomic_DNA"/>
</dbReference>
<evidence type="ECO:0000256" key="1">
    <source>
        <dbReference type="SAM" id="MobiDB-lite"/>
    </source>
</evidence>
<reference evidence="2" key="1">
    <citation type="journal article" date="2022" name="bioRxiv">
        <title>Sequencing and chromosome-scale assembly of the giantPleurodeles waltlgenome.</title>
        <authorList>
            <person name="Brown T."/>
            <person name="Elewa A."/>
            <person name="Iarovenko S."/>
            <person name="Subramanian E."/>
            <person name="Araus A.J."/>
            <person name="Petzold A."/>
            <person name="Susuki M."/>
            <person name="Suzuki K.-i.T."/>
            <person name="Hayashi T."/>
            <person name="Toyoda A."/>
            <person name="Oliveira C."/>
            <person name="Osipova E."/>
            <person name="Leigh N.D."/>
            <person name="Simon A."/>
            <person name="Yun M.H."/>
        </authorList>
    </citation>
    <scope>NUCLEOTIDE SEQUENCE</scope>
    <source>
        <strain evidence="2">20211129_DDA</strain>
        <tissue evidence="2">Liver</tissue>
    </source>
</reference>
<keyword evidence="3" id="KW-1185">Reference proteome</keyword>
<accession>A0AAV7Q3T3</accession>
<name>A0AAV7Q3T3_PLEWA</name>
<dbReference type="Proteomes" id="UP001066276">
    <property type="component" value="Chromosome 6"/>
</dbReference>
<evidence type="ECO:0000313" key="2">
    <source>
        <dbReference type="EMBL" id="KAJ1134924.1"/>
    </source>
</evidence>